<dbReference type="EMBL" id="JALJOT010000003">
    <property type="protein sequence ID" value="KAK9916554.1"/>
    <property type="molecule type" value="Genomic_DNA"/>
</dbReference>
<evidence type="ECO:0000313" key="3">
    <source>
        <dbReference type="Proteomes" id="UP001491310"/>
    </source>
</evidence>
<proteinExistence type="predicted"/>
<protein>
    <submittedName>
        <fullName evidence="2">Uncharacterized protein</fullName>
    </submittedName>
</protein>
<evidence type="ECO:0000256" key="1">
    <source>
        <dbReference type="SAM" id="MobiDB-lite"/>
    </source>
</evidence>
<gene>
    <name evidence="2" type="ORF">WJX75_004063</name>
</gene>
<reference evidence="2 3" key="1">
    <citation type="journal article" date="2024" name="Nat. Commun.">
        <title>Phylogenomics reveals the evolutionary origins of lichenization in chlorophyte algae.</title>
        <authorList>
            <person name="Puginier C."/>
            <person name="Libourel C."/>
            <person name="Otte J."/>
            <person name="Skaloud P."/>
            <person name="Haon M."/>
            <person name="Grisel S."/>
            <person name="Petersen M."/>
            <person name="Berrin J.G."/>
            <person name="Delaux P.M."/>
            <person name="Dal Grande F."/>
            <person name="Keller J."/>
        </authorList>
    </citation>
    <scope>NUCLEOTIDE SEQUENCE [LARGE SCALE GENOMIC DNA]</scope>
    <source>
        <strain evidence="2 3">SAG 216-7</strain>
    </source>
</reference>
<dbReference type="Proteomes" id="UP001491310">
    <property type="component" value="Unassembled WGS sequence"/>
</dbReference>
<feature type="region of interest" description="Disordered" evidence="1">
    <location>
        <begin position="283"/>
        <end position="322"/>
    </location>
</feature>
<comment type="caution">
    <text evidence="2">The sequence shown here is derived from an EMBL/GenBank/DDBJ whole genome shotgun (WGS) entry which is preliminary data.</text>
</comment>
<organism evidence="2 3">
    <name type="scientific">Coccomyxa subellipsoidea</name>
    <dbReference type="NCBI Taxonomy" id="248742"/>
    <lineage>
        <taxon>Eukaryota</taxon>
        <taxon>Viridiplantae</taxon>
        <taxon>Chlorophyta</taxon>
        <taxon>core chlorophytes</taxon>
        <taxon>Trebouxiophyceae</taxon>
        <taxon>Trebouxiophyceae incertae sedis</taxon>
        <taxon>Coccomyxaceae</taxon>
        <taxon>Coccomyxa</taxon>
    </lineage>
</organism>
<accession>A0ABR2YXD1</accession>
<feature type="compositionally biased region" description="Acidic residues" evidence="1">
    <location>
        <begin position="312"/>
        <end position="322"/>
    </location>
</feature>
<keyword evidence="3" id="KW-1185">Reference proteome</keyword>
<name>A0ABR2YXD1_9CHLO</name>
<evidence type="ECO:0000313" key="2">
    <source>
        <dbReference type="EMBL" id="KAK9916554.1"/>
    </source>
</evidence>
<sequence>MRGIGQVISDGASTAWDWELFWTRHAVWQNYIQYSMRKSAKQRPQHEEWWGLHDTESVTEALTAVSDRVPDILAMGVPIPEHIAVDTFNVFADPREMDIYGKKKIAHFSLDMDLRKELHPVEEEVNDQDAPAPWEDWSEWDYRAFMEKRRRHEQQYADFVRRQNAVGQYEYLNISPMNDHRFLSNYIDQTGELPGRATHEEFMNLITNNGRSVHPNAVSIREQDPLATSDWFQEGVHYVPETEEFLSDLGHFRDSDADLIWRREEAASPTLNEAFADFEDALPTDREGSPFEGVEQALSGGSPAYEGKGGDEVADEAFEQGN</sequence>